<accession>A0A2T2WLD9</accession>
<evidence type="ECO:0000313" key="1">
    <source>
        <dbReference type="EMBL" id="PSR23050.1"/>
    </source>
</evidence>
<proteinExistence type="predicted"/>
<organism evidence="1 2">
    <name type="scientific">Sulfobacillus acidophilus</name>
    <dbReference type="NCBI Taxonomy" id="53633"/>
    <lineage>
        <taxon>Bacteria</taxon>
        <taxon>Bacillati</taxon>
        <taxon>Bacillota</taxon>
        <taxon>Clostridia</taxon>
        <taxon>Eubacteriales</taxon>
        <taxon>Clostridiales Family XVII. Incertae Sedis</taxon>
        <taxon>Sulfobacillus</taxon>
    </lineage>
</organism>
<protein>
    <submittedName>
        <fullName evidence="1">Uncharacterized protein</fullName>
    </submittedName>
</protein>
<dbReference type="AlphaFoldDB" id="A0A2T2WLD9"/>
<sequence length="87" mass="9689">MRLAIRVQSATTDASWVRINVEGVDPENAVVAIDRKALESIMQHDPRPPEIILDVLCERAVKRMPIPNGPDGARLITSHNLSLVWPQ</sequence>
<name>A0A2T2WLD9_9FIRM</name>
<gene>
    <name evidence="1" type="ORF">C7B45_04560</name>
</gene>
<dbReference type="Proteomes" id="UP000241848">
    <property type="component" value="Unassembled WGS sequence"/>
</dbReference>
<reference evidence="1 2" key="1">
    <citation type="journal article" date="2014" name="BMC Genomics">
        <title>Comparison of environmental and isolate Sulfobacillus genomes reveals diverse carbon, sulfur, nitrogen, and hydrogen metabolisms.</title>
        <authorList>
            <person name="Justice N.B."/>
            <person name="Norman A."/>
            <person name="Brown C.T."/>
            <person name="Singh A."/>
            <person name="Thomas B.C."/>
            <person name="Banfield J.F."/>
        </authorList>
    </citation>
    <scope>NUCLEOTIDE SEQUENCE [LARGE SCALE GENOMIC DNA]</scope>
    <source>
        <strain evidence="1">AMDSBA3</strain>
    </source>
</reference>
<comment type="caution">
    <text evidence="1">The sequence shown here is derived from an EMBL/GenBank/DDBJ whole genome shotgun (WGS) entry which is preliminary data.</text>
</comment>
<dbReference type="EMBL" id="PXYV01000009">
    <property type="protein sequence ID" value="PSR23050.1"/>
    <property type="molecule type" value="Genomic_DNA"/>
</dbReference>
<evidence type="ECO:0000313" key="2">
    <source>
        <dbReference type="Proteomes" id="UP000241848"/>
    </source>
</evidence>